<dbReference type="EMBL" id="LR796955">
    <property type="protein sequence ID" value="CAB4177695.1"/>
    <property type="molecule type" value="Genomic_DNA"/>
</dbReference>
<protein>
    <submittedName>
        <fullName evidence="2">Uncharacterized protein</fullName>
    </submittedName>
</protein>
<name>A0A6J5PLS3_9CAUD</name>
<dbReference type="EMBL" id="LR796880">
    <property type="protein sequence ID" value="CAB4171987.1"/>
    <property type="molecule type" value="Genomic_DNA"/>
</dbReference>
<evidence type="ECO:0000313" key="4">
    <source>
        <dbReference type="EMBL" id="CAB4201894.1"/>
    </source>
</evidence>
<dbReference type="EMBL" id="LR797309">
    <property type="protein sequence ID" value="CAB4201894.1"/>
    <property type="molecule type" value="Genomic_DNA"/>
</dbReference>
<evidence type="ECO:0000313" key="3">
    <source>
        <dbReference type="EMBL" id="CAB4177695.1"/>
    </source>
</evidence>
<evidence type="ECO:0000313" key="2">
    <source>
        <dbReference type="EMBL" id="CAB4171987.1"/>
    </source>
</evidence>
<organism evidence="2">
    <name type="scientific">uncultured Caudovirales phage</name>
    <dbReference type="NCBI Taxonomy" id="2100421"/>
    <lineage>
        <taxon>Viruses</taxon>
        <taxon>Duplodnaviria</taxon>
        <taxon>Heunggongvirae</taxon>
        <taxon>Uroviricota</taxon>
        <taxon>Caudoviricetes</taxon>
        <taxon>Peduoviridae</taxon>
        <taxon>Maltschvirus</taxon>
        <taxon>Maltschvirus maltsch</taxon>
    </lineage>
</organism>
<sequence length="214" mass="23092">MLMARTMPDKEALIRQAQITAMAGGVNAPGRSFGDANIGLNIPMGANGALSPSLKTDYTRDGDGKPKMSFTPQMALELQNARANISSHGYGGEIDLGPLMVNYQRERYKGDQPTNVYGINIPFSNEATIGGNIRQAAGRPNTYQANINFPFAPDANTNAALWAPPPRPTDPLANVPLPNTKNSAWAIQNNFGLTADMTPAEKAYALYANYRRSF</sequence>
<evidence type="ECO:0000313" key="1">
    <source>
        <dbReference type="EMBL" id="CAB4166344.1"/>
    </source>
</evidence>
<proteinExistence type="predicted"/>
<gene>
    <name evidence="3" type="ORF">UFOVP1010_32</name>
    <name evidence="4" type="ORF">UFOVP1359_20</name>
    <name evidence="1" type="ORF">UFOVP838_23</name>
    <name evidence="2" type="ORF">UFOVP932_44</name>
</gene>
<dbReference type="EMBL" id="LR796792">
    <property type="protein sequence ID" value="CAB4166344.1"/>
    <property type="molecule type" value="Genomic_DNA"/>
</dbReference>
<accession>A0A6J5PLS3</accession>
<reference evidence="2" key="1">
    <citation type="submission" date="2020-05" db="EMBL/GenBank/DDBJ databases">
        <authorList>
            <person name="Chiriac C."/>
            <person name="Salcher M."/>
            <person name="Ghai R."/>
            <person name="Kavagutti S V."/>
        </authorList>
    </citation>
    <scope>NUCLEOTIDE SEQUENCE</scope>
</reference>